<evidence type="ECO:0000256" key="1">
    <source>
        <dbReference type="SAM" id="MobiDB-lite"/>
    </source>
</evidence>
<dbReference type="EMBL" id="QGKY02000190">
    <property type="protein sequence ID" value="KAF2590483.1"/>
    <property type="molecule type" value="Genomic_DNA"/>
</dbReference>
<evidence type="ECO:0000313" key="2">
    <source>
        <dbReference type="EMBL" id="KAF2590483.1"/>
    </source>
</evidence>
<comment type="caution">
    <text evidence="2">The sequence shown here is derived from an EMBL/GenBank/DDBJ whole genome shotgun (WGS) entry which is preliminary data.</text>
</comment>
<name>A0A8S9KAA8_BRACR</name>
<accession>A0A8S9KAA8</accession>
<proteinExistence type="predicted"/>
<sequence length="85" mass="8720">MSDTGNDEQMDVGSVVEAVSADHSFGAPLYVVESIPANSATMASTASRILPILSSQTVSSPAHSSVESQPPITTPVFPPSSTESK</sequence>
<feature type="compositionally biased region" description="Polar residues" evidence="1">
    <location>
        <begin position="56"/>
        <end position="71"/>
    </location>
</feature>
<organism evidence="2">
    <name type="scientific">Brassica cretica</name>
    <name type="common">Mustard</name>
    <dbReference type="NCBI Taxonomy" id="69181"/>
    <lineage>
        <taxon>Eukaryota</taxon>
        <taxon>Viridiplantae</taxon>
        <taxon>Streptophyta</taxon>
        <taxon>Embryophyta</taxon>
        <taxon>Tracheophyta</taxon>
        <taxon>Spermatophyta</taxon>
        <taxon>Magnoliopsida</taxon>
        <taxon>eudicotyledons</taxon>
        <taxon>Gunneridae</taxon>
        <taxon>Pentapetalae</taxon>
        <taxon>rosids</taxon>
        <taxon>malvids</taxon>
        <taxon>Brassicales</taxon>
        <taxon>Brassicaceae</taxon>
        <taxon>Brassiceae</taxon>
        <taxon>Brassica</taxon>
    </lineage>
</organism>
<gene>
    <name evidence="2" type="ORF">F2Q70_00039034</name>
</gene>
<dbReference type="AlphaFoldDB" id="A0A8S9KAA8"/>
<feature type="region of interest" description="Disordered" evidence="1">
    <location>
        <begin position="56"/>
        <end position="85"/>
    </location>
</feature>
<protein>
    <submittedName>
        <fullName evidence="2">Uncharacterized protein</fullName>
    </submittedName>
</protein>
<reference evidence="2" key="1">
    <citation type="submission" date="2019-12" db="EMBL/GenBank/DDBJ databases">
        <title>Genome sequencing and annotation of Brassica cretica.</title>
        <authorList>
            <person name="Studholme D.J."/>
            <person name="Sarris P.F."/>
        </authorList>
    </citation>
    <scope>NUCLEOTIDE SEQUENCE</scope>
    <source>
        <strain evidence="2">PFS-102/07</strain>
        <tissue evidence="2">Leaf</tissue>
    </source>
</reference>